<dbReference type="EMBL" id="PKFO01000005">
    <property type="protein sequence ID" value="PVH21550.1"/>
    <property type="molecule type" value="Genomic_DNA"/>
</dbReference>
<dbReference type="GeneID" id="37005864"/>
<comment type="caution">
    <text evidence="2">The sequence shown here is derived from an EMBL/GenBank/DDBJ whole genome shotgun (WGS) entry which is preliminary data.</text>
</comment>
<keyword evidence="1" id="KW-0472">Membrane</keyword>
<keyword evidence="3" id="KW-1185">Reference proteome</keyword>
<dbReference type="VEuPathDB" id="FungiDB:CXQ85_000531"/>
<feature type="transmembrane region" description="Helical" evidence="1">
    <location>
        <begin position="65"/>
        <end position="90"/>
    </location>
</feature>
<dbReference type="OrthoDB" id="4077101at2759"/>
<dbReference type="Pfam" id="PF12716">
    <property type="entry name" value="Apq12"/>
    <property type="match status" value="1"/>
</dbReference>
<reference evidence="2 3" key="1">
    <citation type="submission" date="2017-12" db="EMBL/GenBank/DDBJ databases">
        <title>Genome Sequence of a Multidrug-Resistant Candida haemulonii Isolate from a Patient with Chronic Leg Ulcers in Israel.</title>
        <authorList>
            <person name="Chow N.A."/>
            <person name="Gade L."/>
            <person name="Batra D."/>
            <person name="Rowe L.A."/>
            <person name="Ben-Ami R."/>
            <person name="Loparev V.N."/>
            <person name="Litvintseva A.P."/>
        </authorList>
    </citation>
    <scope>NUCLEOTIDE SEQUENCE [LARGE SCALE GENOMIC DNA]</scope>
    <source>
        <strain evidence="2 3">B11899</strain>
    </source>
</reference>
<accession>A0A2V1ATZ0</accession>
<keyword evidence="1" id="KW-0812">Transmembrane</keyword>
<evidence type="ECO:0000313" key="3">
    <source>
        <dbReference type="Proteomes" id="UP000244309"/>
    </source>
</evidence>
<evidence type="ECO:0000313" key="2">
    <source>
        <dbReference type="EMBL" id="PVH21550.1"/>
    </source>
</evidence>
<feature type="transmembrane region" description="Helical" evidence="1">
    <location>
        <begin position="41"/>
        <end position="58"/>
    </location>
</feature>
<protein>
    <submittedName>
        <fullName evidence="2">Uncharacterized protein</fullName>
    </submittedName>
</protein>
<keyword evidence="1" id="KW-1133">Transmembrane helix</keyword>
<organism evidence="2 3">
    <name type="scientific">Candidozyma haemuli</name>
    <dbReference type="NCBI Taxonomy" id="45357"/>
    <lineage>
        <taxon>Eukaryota</taxon>
        <taxon>Fungi</taxon>
        <taxon>Dikarya</taxon>
        <taxon>Ascomycota</taxon>
        <taxon>Saccharomycotina</taxon>
        <taxon>Pichiomycetes</taxon>
        <taxon>Metschnikowiaceae</taxon>
        <taxon>Candidozyma</taxon>
    </lineage>
</organism>
<gene>
    <name evidence="2" type="ORF">CXQ85_000531</name>
</gene>
<sequence length="189" mass="21810">MAYTAYDVVTYAGSRLIDVVAILLSNIILAVGYAFVHFPNASTLVVALLAVYIIYKTLRRIVRFWLNMFITMVKLTVFSVVIFVLLAVYVRGFNRFFTKDIYFIKELLASKADASDEAFKQYAYKIMNDDRFEFLQGARDFFEGSTFHIDESYEGSFDNIRENLNRGFQDVLGQDGLQNLNNFLNNFNN</sequence>
<dbReference type="AlphaFoldDB" id="A0A2V1ATZ0"/>
<name>A0A2V1ATZ0_9ASCO</name>
<evidence type="ECO:0000256" key="1">
    <source>
        <dbReference type="SAM" id="Phobius"/>
    </source>
</evidence>
<feature type="transmembrane region" description="Helical" evidence="1">
    <location>
        <begin position="16"/>
        <end position="35"/>
    </location>
</feature>
<dbReference type="RefSeq" id="XP_025342490.1">
    <property type="nucleotide sequence ID" value="XM_025484275.1"/>
</dbReference>
<proteinExistence type="predicted"/>
<dbReference type="InterPro" id="IPR024316">
    <property type="entry name" value="APQ12"/>
</dbReference>
<dbReference type="Proteomes" id="UP000244309">
    <property type="component" value="Unassembled WGS sequence"/>
</dbReference>